<dbReference type="KEGG" id="cai:Caci_8292"/>
<reference evidence="2 3" key="1">
    <citation type="journal article" date="2009" name="Stand. Genomic Sci.">
        <title>Complete genome sequence of Catenulispora acidiphila type strain (ID 139908).</title>
        <authorList>
            <person name="Copeland A."/>
            <person name="Lapidus A."/>
            <person name="Glavina Del Rio T."/>
            <person name="Nolan M."/>
            <person name="Lucas S."/>
            <person name="Chen F."/>
            <person name="Tice H."/>
            <person name="Cheng J.F."/>
            <person name="Bruce D."/>
            <person name="Goodwin L."/>
            <person name="Pitluck S."/>
            <person name="Mikhailova N."/>
            <person name="Pati A."/>
            <person name="Ivanova N."/>
            <person name="Mavromatis K."/>
            <person name="Chen A."/>
            <person name="Palaniappan K."/>
            <person name="Chain P."/>
            <person name="Land M."/>
            <person name="Hauser L."/>
            <person name="Chang Y.J."/>
            <person name="Jeffries C.D."/>
            <person name="Chertkov O."/>
            <person name="Brettin T."/>
            <person name="Detter J.C."/>
            <person name="Han C."/>
            <person name="Ali Z."/>
            <person name="Tindall B.J."/>
            <person name="Goker M."/>
            <person name="Bristow J."/>
            <person name="Eisen J.A."/>
            <person name="Markowitz V."/>
            <person name="Hugenholtz P."/>
            <person name="Kyrpides N.C."/>
            <person name="Klenk H.P."/>
        </authorList>
    </citation>
    <scope>NUCLEOTIDE SEQUENCE [LARGE SCALE GENOMIC DNA]</scope>
    <source>
        <strain evidence="3">DSM 44928 / JCM 14897 / NBRC 102108 / NRRL B-24433 / ID139908</strain>
    </source>
</reference>
<dbReference type="Pfam" id="PF12680">
    <property type="entry name" value="SnoaL_2"/>
    <property type="match status" value="1"/>
</dbReference>
<protein>
    <recommendedName>
        <fullName evidence="1">SnoaL-like domain-containing protein</fullName>
    </recommendedName>
</protein>
<dbReference type="Proteomes" id="UP000000851">
    <property type="component" value="Chromosome"/>
</dbReference>
<dbReference type="Gene3D" id="3.10.450.50">
    <property type="match status" value="1"/>
</dbReference>
<evidence type="ECO:0000313" key="3">
    <source>
        <dbReference type="Proteomes" id="UP000000851"/>
    </source>
</evidence>
<dbReference type="RefSeq" id="WP_015796840.1">
    <property type="nucleotide sequence ID" value="NC_013131.1"/>
</dbReference>
<keyword evidence="3" id="KW-1185">Reference proteome</keyword>
<accession>C7QKL6</accession>
<dbReference type="HOGENOM" id="CLU_125060_0_0_11"/>
<dbReference type="InterPro" id="IPR037401">
    <property type="entry name" value="SnoaL-like"/>
</dbReference>
<dbReference type="SUPFAM" id="SSF54427">
    <property type="entry name" value="NTF2-like"/>
    <property type="match status" value="1"/>
</dbReference>
<sequence length="121" mass="12695">MTDTTTLVAGYLAAWNETDAAARAKKVAEVFVEEIEYTDPLASVHGHDELSALIGGAQAQFAGLTFRLAGEPDAHHDVVRFTWELAAGDAEALVVGFDVALIAPDGRIGAVAGFLDKVPAM</sequence>
<proteinExistence type="predicted"/>
<dbReference type="AlphaFoldDB" id="C7QKL6"/>
<evidence type="ECO:0000259" key="1">
    <source>
        <dbReference type="Pfam" id="PF12680"/>
    </source>
</evidence>
<evidence type="ECO:0000313" key="2">
    <source>
        <dbReference type="EMBL" id="ACU77115.1"/>
    </source>
</evidence>
<name>C7QKL6_CATAD</name>
<dbReference type="InterPro" id="IPR032710">
    <property type="entry name" value="NTF2-like_dom_sf"/>
</dbReference>
<dbReference type="EMBL" id="CP001700">
    <property type="protein sequence ID" value="ACU77115.1"/>
    <property type="molecule type" value="Genomic_DNA"/>
</dbReference>
<feature type="domain" description="SnoaL-like" evidence="1">
    <location>
        <begin position="8"/>
        <end position="108"/>
    </location>
</feature>
<dbReference type="InParanoid" id="C7QKL6"/>
<dbReference type="OrthoDB" id="9808719at2"/>
<organism evidence="2 3">
    <name type="scientific">Catenulispora acidiphila (strain DSM 44928 / JCM 14897 / NBRC 102108 / NRRL B-24433 / ID139908)</name>
    <dbReference type="NCBI Taxonomy" id="479433"/>
    <lineage>
        <taxon>Bacteria</taxon>
        <taxon>Bacillati</taxon>
        <taxon>Actinomycetota</taxon>
        <taxon>Actinomycetes</taxon>
        <taxon>Catenulisporales</taxon>
        <taxon>Catenulisporaceae</taxon>
        <taxon>Catenulispora</taxon>
    </lineage>
</organism>
<gene>
    <name evidence="2" type="ordered locus">Caci_8292</name>
</gene>
<dbReference type="STRING" id="479433.Caci_8292"/>
<dbReference type="eggNOG" id="COG2329">
    <property type="taxonomic scope" value="Bacteria"/>
</dbReference>